<dbReference type="Proteomes" id="UP000485058">
    <property type="component" value="Unassembled WGS sequence"/>
</dbReference>
<sequence>SLPCRLAQADTGFPGRHTPRHPGAGYSRQQRGSGQPGTRAAGRGAGRGKAGPASRHGPGAAAPQ</sequence>
<comment type="caution">
    <text evidence="2">The sequence shown here is derived from an EMBL/GenBank/DDBJ whole genome shotgun (WGS) entry which is preliminary data.</text>
</comment>
<keyword evidence="3" id="KW-1185">Reference proteome</keyword>
<protein>
    <submittedName>
        <fullName evidence="2">Uncharacterized protein</fullName>
    </submittedName>
</protein>
<proteinExistence type="predicted"/>
<feature type="non-terminal residue" evidence="2">
    <location>
        <position position="64"/>
    </location>
</feature>
<accession>A0A699YYR2</accession>
<dbReference type="AlphaFoldDB" id="A0A699YYR2"/>
<feature type="region of interest" description="Disordered" evidence="1">
    <location>
        <begin position="1"/>
        <end position="64"/>
    </location>
</feature>
<feature type="non-terminal residue" evidence="2">
    <location>
        <position position="1"/>
    </location>
</feature>
<dbReference type="EMBL" id="BLLF01000517">
    <property type="protein sequence ID" value="GFH12578.1"/>
    <property type="molecule type" value="Genomic_DNA"/>
</dbReference>
<evidence type="ECO:0000313" key="3">
    <source>
        <dbReference type="Proteomes" id="UP000485058"/>
    </source>
</evidence>
<name>A0A699YYR2_HAELA</name>
<gene>
    <name evidence="2" type="ORF">HaLaN_08291</name>
</gene>
<reference evidence="2 3" key="1">
    <citation type="submission" date="2020-02" db="EMBL/GenBank/DDBJ databases">
        <title>Draft genome sequence of Haematococcus lacustris strain NIES-144.</title>
        <authorList>
            <person name="Morimoto D."/>
            <person name="Nakagawa S."/>
            <person name="Yoshida T."/>
            <person name="Sawayama S."/>
        </authorList>
    </citation>
    <scope>NUCLEOTIDE SEQUENCE [LARGE SCALE GENOMIC DNA]</scope>
    <source>
        <strain evidence="2 3">NIES-144</strain>
    </source>
</reference>
<evidence type="ECO:0000313" key="2">
    <source>
        <dbReference type="EMBL" id="GFH12578.1"/>
    </source>
</evidence>
<organism evidence="2 3">
    <name type="scientific">Haematococcus lacustris</name>
    <name type="common">Green alga</name>
    <name type="synonym">Haematococcus pluvialis</name>
    <dbReference type="NCBI Taxonomy" id="44745"/>
    <lineage>
        <taxon>Eukaryota</taxon>
        <taxon>Viridiplantae</taxon>
        <taxon>Chlorophyta</taxon>
        <taxon>core chlorophytes</taxon>
        <taxon>Chlorophyceae</taxon>
        <taxon>CS clade</taxon>
        <taxon>Chlamydomonadales</taxon>
        <taxon>Haematococcaceae</taxon>
        <taxon>Haematococcus</taxon>
    </lineage>
</organism>
<evidence type="ECO:0000256" key="1">
    <source>
        <dbReference type="SAM" id="MobiDB-lite"/>
    </source>
</evidence>